<sequence>MSGKKRLVVLDTHAILHRAYHALPDFSSSRGEPTGALYGLVSMLVKIINDLKPDYIAAAYDLPGKTYRHAAYEKYKATRAKTKDDLAVQINRARDVLRAFGIPLYEREGFEADDVIGTLVEKVKNQKDLEVIIASGDMDTLQLVSGERVRVFTFKKGLSETALYDEKAVKTRYGFGPSCLPDYKGLRGDPSDNIPGVRGIGEKTAAVLIAHFGSIEKLYAALKKEPKKVQALGVRAGAVQKLNEQEEEAKFSKLLCEIRRDVPMEFALPEKSWRESMDMNAALGIISELEFRSLIPRVREVFSVTVKPTVSFAKPDLEKAALAVWVLDSNITQPEMEDVLRVGRSNDFDKAFANIRQEIKERQLDLVYEKIELPLMPVLRRMEERGVLIDKTFLRKLSGDYTGELKKIAAKIYEAAGGKFNINSPKQLGEVLFDKLGLSVKNQKKTAGGSLSTRESELHKLRALHPVIDDVLAHRELSKLLSTYINAIPALLDKKDRLHTHFVQTGTTTGRLSSQEPNLQNIPIKSDLGRAIRHAFVADKGMSLVSFDYSQIELRIAAFLSGDEALSDIFKKGRDVHAEVAARVFGVAGGEVTYEQRRAAKVINFGILYGMGVVSLQQSLGTSRREAQEFYDQYFSAFPRLAEYLEEVKADAARRGYTQTHFGRRRYFEGIKSSIPYVRAAAERMALNAPIQGTQADIVKLAMIDIDKFLAQGTKGLPAGRQGHLLLQVHDELLFEISEEEVGECAPVIKKMMEGVLPEKERRGIPFTAEGKIGKNWGEMKNI</sequence>
<comment type="caution">
    <text evidence="13">The sequence shown here is derived from an EMBL/GenBank/DDBJ whole genome shotgun (WGS) entry which is preliminary data.</text>
</comment>
<evidence type="ECO:0000256" key="10">
    <source>
        <dbReference type="ARBA" id="ARBA00049244"/>
    </source>
</evidence>
<dbReference type="CDD" id="cd09898">
    <property type="entry name" value="H3TH_53EXO"/>
    <property type="match status" value="1"/>
</dbReference>
<keyword evidence="3" id="KW-0808">Transferase</keyword>
<evidence type="ECO:0000256" key="6">
    <source>
        <dbReference type="ARBA" id="ARBA00022763"/>
    </source>
</evidence>
<comment type="similarity">
    <text evidence="1">Belongs to the DNA polymerase type-A family.</text>
</comment>
<dbReference type="Gene3D" id="1.10.150.20">
    <property type="entry name" value="5' to 3' exonuclease, C-terminal subdomain"/>
    <property type="match status" value="2"/>
</dbReference>
<keyword evidence="4" id="KW-0548">Nucleotidyltransferase</keyword>
<dbReference type="FunFam" id="1.20.1060.10:FF:000001">
    <property type="entry name" value="DNA polymerase I"/>
    <property type="match status" value="1"/>
</dbReference>
<evidence type="ECO:0000256" key="2">
    <source>
        <dbReference type="ARBA" id="ARBA00012417"/>
    </source>
</evidence>
<dbReference type="InterPro" id="IPR019760">
    <property type="entry name" value="DNA-dir_DNA_pol_A_CS"/>
</dbReference>
<dbReference type="Gene3D" id="3.30.70.370">
    <property type="match status" value="1"/>
</dbReference>
<evidence type="ECO:0000256" key="5">
    <source>
        <dbReference type="ARBA" id="ARBA00022705"/>
    </source>
</evidence>
<dbReference type="Gene3D" id="3.40.50.1010">
    <property type="entry name" value="5'-nuclease"/>
    <property type="match status" value="1"/>
</dbReference>
<dbReference type="GO" id="GO:0006261">
    <property type="term" value="P:DNA-templated DNA replication"/>
    <property type="evidence" value="ECO:0007669"/>
    <property type="project" value="InterPro"/>
</dbReference>
<dbReference type="GO" id="GO:0003677">
    <property type="term" value="F:DNA binding"/>
    <property type="evidence" value="ECO:0007669"/>
    <property type="project" value="UniProtKB-KW"/>
</dbReference>
<dbReference type="PATRIC" id="fig|1618605.3.peg.548"/>
<evidence type="ECO:0000256" key="1">
    <source>
        <dbReference type="ARBA" id="ARBA00007705"/>
    </source>
</evidence>
<dbReference type="Gene3D" id="1.20.1060.10">
    <property type="entry name" value="Taq DNA Polymerase, Chain T, domain 4"/>
    <property type="match status" value="1"/>
</dbReference>
<keyword evidence="6" id="KW-0227">DNA damage</keyword>
<evidence type="ECO:0000259" key="11">
    <source>
        <dbReference type="SMART" id="SM00475"/>
    </source>
</evidence>
<dbReference type="SUPFAM" id="SSF47807">
    <property type="entry name" value="5' to 3' exonuclease, C-terminal subdomain"/>
    <property type="match status" value="1"/>
</dbReference>
<feature type="domain" description="DNA-directed DNA polymerase family A palm" evidence="12">
    <location>
        <begin position="529"/>
        <end position="741"/>
    </location>
</feature>
<dbReference type="SUPFAM" id="SSF56672">
    <property type="entry name" value="DNA/RNA polymerases"/>
    <property type="match status" value="1"/>
</dbReference>
<dbReference type="FunFam" id="1.10.150.20:FF:000003">
    <property type="entry name" value="DNA polymerase I"/>
    <property type="match status" value="1"/>
</dbReference>
<dbReference type="AlphaFoldDB" id="A0A0G1XWW8"/>
<dbReference type="InterPro" id="IPR036279">
    <property type="entry name" value="5-3_exonuclease_C_sf"/>
</dbReference>
<dbReference type="InterPro" id="IPR002298">
    <property type="entry name" value="DNA_polymerase_A"/>
</dbReference>
<protein>
    <recommendedName>
        <fullName evidence="2">DNA-directed DNA polymerase</fullName>
        <ecNumber evidence="2">2.7.7.7</ecNumber>
    </recommendedName>
</protein>
<feature type="domain" description="5'-3' exonuclease" evidence="11">
    <location>
        <begin position="5"/>
        <end position="274"/>
    </location>
</feature>
<dbReference type="Gene3D" id="3.30.420.10">
    <property type="entry name" value="Ribonuclease H-like superfamily/Ribonuclease H"/>
    <property type="match status" value="1"/>
</dbReference>
<dbReference type="InterPro" id="IPR043502">
    <property type="entry name" value="DNA/RNA_pol_sf"/>
</dbReference>
<evidence type="ECO:0000256" key="8">
    <source>
        <dbReference type="ARBA" id="ARBA00023125"/>
    </source>
</evidence>
<dbReference type="GO" id="GO:0008409">
    <property type="term" value="F:5'-3' exonuclease activity"/>
    <property type="evidence" value="ECO:0007669"/>
    <property type="project" value="InterPro"/>
</dbReference>
<dbReference type="PANTHER" id="PTHR10133:SF27">
    <property type="entry name" value="DNA POLYMERASE NU"/>
    <property type="match status" value="1"/>
</dbReference>
<dbReference type="EC" id="2.7.7.7" evidence="2"/>
<organism evidence="13 14">
    <name type="scientific">Candidatus Adlerbacteria bacterium GW2011_GWA1_54_10</name>
    <dbReference type="NCBI Taxonomy" id="1618605"/>
    <lineage>
        <taxon>Bacteria</taxon>
        <taxon>Candidatus Adleribacteriota</taxon>
    </lineage>
</organism>
<dbReference type="InterPro" id="IPR008918">
    <property type="entry name" value="HhH2"/>
</dbReference>
<comment type="catalytic activity">
    <reaction evidence="10">
        <text>DNA(n) + a 2'-deoxyribonucleoside 5'-triphosphate = DNA(n+1) + diphosphate</text>
        <dbReference type="Rhea" id="RHEA:22508"/>
        <dbReference type="Rhea" id="RHEA-COMP:17339"/>
        <dbReference type="Rhea" id="RHEA-COMP:17340"/>
        <dbReference type="ChEBI" id="CHEBI:33019"/>
        <dbReference type="ChEBI" id="CHEBI:61560"/>
        <dbReference type="ChEBI" id="CHEBI:173112"/>
        <dbReference type="EC" id="2.7.7.7"/>
    </reaction>
</comment>
<dbReference type="InterPro" id="IPR020046">
    <property type="entry name" value="5-3_exonucl_a-hlix_arch_N"/>
</dbReference>
<dbReference type="CDD" id="cd08637">
    <property type="entry name" value="DNA_pol_A_pol_I_C"/>
    <property type="match status" value="1"/>
</dbReference>
<keyword evidence="9" id="KW-0234">DNA repair</keyword>
<dbReference type="PANTHER" id="PTHR10133">
    <property type="entry name" value="DNA POLYMERASE I"/>
    <property type="match status" value="1"/>
</dbReference>
<dbReference type="PRINTS" id="PR00868">
    <property type="entry name" value="DNAPOLI"/>
</dbReference>
<dbReference type="FunFam" id="1.10.150.20:FF:000002">
    <property type="entry name" value="DNA polymerase I"/>
    <property type="match status" value="1"/>
</dbReference>
<dbReference type="InterPro" id="IPR029060">
    <property type="entry name" value="PIN-like_dom_sf"/>
</dbReference>
<dbReference type="InterPro" id="IPR002421">
    <property type="entry name" value="5-3_exonuclease"/>
</dbReference>
<evidence type="ECO:0000256" key="9">
    <source>
        <dbReference type="ARBA" id="ARBA00023204"/>
    </source>
</evidence>
<dbReference type="SMART" id="SM00475">
    <property type="entry name" value="53EXOc"/>
    <property type="match status" value="1"/>
</dbReference>
<dbReference type="SUPFAM" id="SSF88723">
    <property type="entry name" value="PIN domain-like"/>
    <property type="match status" value="1"/>
</dbReference>
<dbReference type="Pfam" id="PF02739">
    <property type="entry name" value="5_3_exonuc_N"/>
    <property type="match status" value="1"/>
</dbReference>
<dbReference type="Pfam" id="PF01367">
    <property type="entry name" value="5_3_exonuc"/>
    <property type="match status" value="1"/>
</dbReference>
<accession>A0A0G1XWW8</accession>
<dbReference type="InterPro" id="IPR020045">
    <property type="entry name" value="DNA_polI_H3TH"/>
</dbReference>
<dbReference type="InterPro" id="IPR036397">
    <property type="entry name" value="RNaseH_sf"/>
</dbReference>
<dbReference type="PROSITE" id="PS00447">
    <property type="entry name" value="DNA_POLYMERASE_A"/>
    <property type="match status" value="1"/>
</dbReference>
<dbReference type="SMART" id="SM00482">
    <property type="entry name" value="POLAc"/>
    <property type="match status" value="1"/>
</dbReference>
<dbReference type="GO" id="GO:0006302">
    <property type="term" value="P:double-strand break repair"/>
    <property type="evidence" value="ECO:0007669"/>
    <property type="project" value="TreeGrafter"/>
</dbReference>
<evidence type="ECO:0000259" key="12">
    <source>
        <dbReference type="SMART" id="SM00482"/>
    </source>
</evidence>
<evidence type="ECO:0000256" key="7">
    <source>
        <dbReference type="ARBA" id="ARBA00022932"/>
    </source>
</evidence>
<dbReference type="CDD" id="cd09859">
    <property type="entry name" value="PIN_53EXO"/>
    <property type="match status" value="1"/>
</dbReference>
<name>A0A0G1XWW8_9BACT</name>
<keyword evidence="8" id="KW-0238">DNA-binding</keyword>
<dbReference type="GO" id="GO:0003887">
    <property type="term" value="F:DNA-directed DNA polymerase activity"/>
    <property type="evidence" value="ECO:0007669"/>
    <property type="project" value="UniProtKB-KW"/>
</dbReference>
<keyword evidence="7" id="KW-0239">DNA-directed DNA polymerase</keyword>
<proteinExistence type="inferred from homology"/>
<dbReference type="Pfam" id="PF00476">
    <property type="entry name" value="DNA_pol_A"/>
    <property type="match status" value="1"/>
</dbReference>
<gene>
    <name evidence="13" type="ORF">UY83_C0008G0023</name>
</gene>
<keyword evidence="5" id="KW-0235">DNA replication</keyword>
<dbReference type="InterPro" id="IPR001098">
    <property type="entry name" value="DNA-dir_DNA_pol_A_palm_dom"/>
</dbReference>
<dbReference type="SMART" id="SM00279">
    <property type="entry name" value="HhH2"/>
    <property type="match status" value="1"/>
</dbReference>
<evidence type="ECO:0000256" key="4">
    <source>
        <dbReference type="ARBA" id="ARBA00022695"/>
    </source>
</evidence>
<reference evidence="13 14" key="1">
    <citation type="journal article" date="2015" name="Nature">
        <title>rRNA introns, odd ribosomes, and small enigmatic genomes across a large radiation of phyla.</title>
        <authorList>
            <person name="Brown C.T."/>
            <person name="Hug L.A."/>
            <person name="Thomas B.C."/>
            <person name="Sharon I."/>
            <person name="Castelle C.J."/>
            <person name="Singh A."/>
            <person name="Wilkins M.J."/>
            <person name="Williams K.H."/>
            <person name="Banfield J.F."/>
        </authorList>
    </citation>
    <scope>NUCLEOTIDE SEQUENCE [LARGE SCALE GENOMIC DNA]</scope>
</reference>
<evidence type="ECO:0000256" key="3">
    <source>
        <dbReference type="ARBA" id="ARBA00022679"/>
    </source>
</evidence>
<dbReference type="EMBL" id="LCRO01000008">
    <property type="protein sequence ID" value="KKW35435.1"/>
    <property type="molecule type" value="Genomic_DNA"/>
</dbReference>
<evidence type="ECO:0000313" key="13">
    <source>
        <dbReference type="EMBL" id="KKW35435.1"/>
    </source>
</evidence>
<dbReference type="Proteomes" id="UP000034740">
    <property type="component" value="Unassembled WGS sequence"/>
</dbReference>
<evidence type="ECO:0000313" key="14">
    <source>
        <dbReference type="Proteomes" id="UP000034740"/>
    </source>
</evidence>